<feature type="compositionally biased region" description="Basic and acidic residues" evidence="1">
    <location>
        <begin position="62"/>
        <end position="78"/>
    </location>
</feature>
<accession>A0AAN8U8Y4</accession>
<reference evidence="2 3" key="1">
    <citation type="submission" date="2024-02" db="EMBL/GenBank/DDBJ databases">
        <title>de novo genome assembly of Solanum bulbocastanum strain 11H21.</title>
        <authorList>
            <person name="Hosaka A.J."/>
        </authorList>
    </citation>
    <scope>NUCLEOTIDE SEQUENCE [LARGE SCALE GENOMIC DNA]</scope>
    <source>
        <tissue evidence="2">Young leaves</tissue>
    </source>
</reference>
<keyword evidence="3" id="KW-1185">Reference proteome</keyword>
<evidence type="ECO:0000256" key="1">
    <source>
        <dbReference type="SAM" id="MobiDB-lite"/>
    </source>
</evidence>
<dbReference type="EMBL" id="JBANQN010000001">
    <property type="protein sequence ID" value="KAK6803343.1"/>
    <property type="molecule type" value="Genomic_DNA"/>
</dbReference>
<protein>
    <submittedName>
        <fullName evidence="2">Uncharacterized protein</fullName>
    </submittedName>
</protein>
<evidence type="ECO:0000313" key="2">
    <source>
        <dbReference type="EMBL" id="KAK6803343.1"/>
    </source>
</evidence>
<feature type="region of interest" description="Disordered" evidence="1">
    <location>
        <begin position="19"/>
        <end position="38"/>
    </location>
</feature>
<gene>
    <name evidence="2" type="ORF">RDI58_001127</name>
</gene>
<evidence type="ECO:0000313" key="3">
    <source>
        <dbReference type="Proteomes" id="UP001371456"/>
    </source>
</evidence>
<organism evidence="2 3">
    <name type="scientific">Solanum bulbocastanum</name>
    <name type="common">Wild potato</name>
    <dbReference type="NCBI Taxonomy" id="147425"/>
    <lineage>
        <taxon>Eukaryota</taxon>
        <taxon>Viridiplantae</taxon>
        <taxon>Streptophyta</taxon>
        <taxon>Embryophyta</taxon>
        <taxon>Tracheophyta</taxon>
        <taxon>Spermatophyta</taxon>
        <taxon>Magnoliopsida</taxon>
        <taxon>eudicotyledons</taxon>
        <taxon>Gunneridae</taxon>
        <taxon>Pentapetalae</taxon>
        <taxon>asterids</taxon>
        <taxon>lamiids</taxon>
        <taxon>Solanales</taxon>
        <taxon>Solanaceae</taxon>
        <taxon>Solanoideae</taxon>
        <taxon>Solaneae</taxon>
        <taxon>Solanum</taxon>
    </lineage>
</organism>
<proteinExistence type="predicted"/>
<sequence length="143" mass="16154">MHKLSTIVSSSSKEVASHHVIVDPDIDTQESAGTARSGRVLKNKPLIYKRNSEQVVANYEPPKQENEPMIKEVDDDQKASNGGGYVRDPTVQTPIKITHPFPQRLKKKYDTFKFQKFLGVIKDLSVNIPFVDVLFEMPNMINS</sequence>
<name>A0AAN8U8Y4_SOLBU</name>
<feature type="region of interest" description="Disordered" evidence="1">
    <location>
        <begin position="53"/>
        <end position="93"/>
    </location>
</feature>
<comment type="caution">
    <text evidence="2">The sequence shown here is derived from an EMBL/GenBank/DDBJ whole genome shotgun (WGS) entry which is preliminary data.</text>
</comment>
<dbReference type="Proteomes" id="UP001371456">
    <property type="component" value="Unassembled WGS sequence"/>
</dbReference>
<dbReference type="AlphaFoldDB" id="A0AAN8U8Y4"/>